<organism evidence="3 4">
    <name type="scientific">Nocardiopsis terrae</name>
    <dbReference type="NCBI Taxonomy" id="372655"/>
    <lineage>
        <taxon>Bacteria</taxon>
        <taxon>Bacillati</taxon>
        <taxon>Actinomycetota</taxon>
        <taxon>Actinomycetes</taxon>
        <taxon>Streptosporangiales</taxon>
        <taxon>Nocardiopsidaceae</taxon>
        <taxon>Nocardiopsis</taxon>
    </lineage>
</organism>
<protein>
    <recommendedName>
        <fullName evidence="2">Cobalamin-independent methionine synthase MetE C-terminal/archaeal domain-containing protein</fullName>
    </recommendedName>
</protein>
<feature type="compositionally biased region" description="Polar residues" evidence="1">
    <location>
        <begin position="1"/>
        <end position="18"/>
    </location>
</feature>
<dbReference type="EMBL" id="JADBDY010000001">
    <property type="protein sequence ID" value="MBE1459931.1"/>
    <property type="molecule type" value="Genomic_DNA"/>
</dbReference>
<name>A0ABR9HLP3_9ACTN</name>
<dbReference type="InterPro" id="IPR038071">
    <property type="entry name" value="UROD/MetE-like_sf"/>
</dbReference>
<gene>
    <name evidence="3" type="ORF">H4W79_004145</name>
</gene>
<reference evidence="3 4" key="1">
    <citation type="submission" date="2020-10" db="EMBL/GenBank/DDBJ databases">
        <title>Sequencing the genomes of 1000 actinobacteria strains.</title>
        <authorList>
            <person name="Klenk H.-P."/>
        </authorList>
    </citation>
    <scope>NUCLEOTIDE SEQUENCE [LARGE SCALE GENOMIC DNA]</scope>
    <source>
        <strain evidence="3 4">DSM 45157</strain>
    </source>
</reference>
<feature type="domain" description="Cobalamin-independent methionine synthase MetE C-terminal/archaeal" evidence="2">
    <location>
        <begin position="16"/>
        <end position="272"/>
    </location>
</feature>
<feature type="region of interest" description="Disordered" evidence="1">
    <location>
        <begin position="269"/>
        <end position="305"/>
    </location>
</feature>
<feature type="region of interest" description="Disordered" evidence="1">
    <location>
        <begin position="1"/>
        <end position="29"/>
    </location>
</feature>
<sequence>MSQQQQSYPWPVASSTGVGSWPGEDPDEAMRTVLGELPDLPHLPELPGRGAGADMIGRTAGLLVDLPVEVQPTGWRVADTPGRDLARAGSFLSYDLDALTDHAHTYEGPLKIQLAGPWTLAAAIELRNGQRLVSDPGAHRDLAESHLEGALVHIAEVRRRVPGARLLVQVDEPSLPSVLLGSLPTASGLGVLPAVDRIQVEAVLRTLFSAITAAGAVPAAHCCAPGVPVDLLRRSGARALSMNALLLERAHDEMVGDAVEDGVGLLLGTVPATDPPASGTAAEPGGSPAGTRPPGSAQAPGMSDPAAIVDPVRELWNRLGFSPDLLSAAVVTTPTCGLAGASPRHARAALEAVRAGARVLRDEPRR</sequence>
<evidence type="ECO:0000256" key="1">
    <source>
        <dbReference type="SAM" id="MobiDB-lite"/>
    </source>
</evidence>
<dbReference type="Pfam" id="PF01717">
    <property type="entry name" value="Meth_synt_2"/>
    <property type="match status" value="1"/>
</dbReference>
<evidence type="ECO:0000259" key="2">
    <source>
        <dbReference type="Pfam" id="PF01717"/>
    </source>
</evidence>
<evidence type="ECO:0000313" key="3">
    <source>
        <dbReference type="EMBL" id="MBE1459931.1"/>
    </source>
</evidence>
<comment type="caution">
    <text evidence="3">The sequence shown here is derived from an EMBL/GenBank/DDBJ whole genome shotgun (WGS) entry which is preliminary data.</text>
</comment>
<dbReference type="InterPro" id="IPR002629">
    <property type="entry name" value="Met_Synth_C/arc"/>
</dbReference>
<proteinExistence type="predicted"/>
<dbReference type="SUPFAM" id="SSF51726">
    <property type="entry name" value="UROD/MetE-like"/>
    <property type="match status" value="1"/>
</dbReference>
<evidence type="ECO:0000313" key="4">
    <source>
        <dbReference type="Proteomes" id="UP000598217"/>
    </source>
</evidence>
<dbReference type="CDD" id="cd03310">
    <property type="entry name" value="CIMS_like"/>
    <property type="match status" value="1"/>
</dbReference>
<dbReference type="Gene3D" id="3.20.20.210">
    <property type="match status" value="1"/>
</dbReference>
<keyword evidence="4" id="KW-1185">Reference proteome</keyword>
<accession>A0ABR9HLP3</accession>
<dbReference type="Proteomes" id="UP000598217">
    <property type="component" value="Unassembled WGS sequence"/>
</dbReference>